<sequence length="630" mass="71230">MKVSASFRFITSVAFAVGVVSLAQSSSTSRATPTPQDPGRVRREDFVRFGNAPDVVIDGYVLSVLYRCSRPCVVHVEVLASSALRTGVTIFRRSWTRLKQMDTPRTHPLVLRFPDAVAYRRDYFNRHTVDASDVMLRAWLSHLEGPEEGEGGLHGNGSYHQARARAFRLLGSVPPPLRPVKKHDKCPSWGAELLWQLTNQTQARRCVTESGLVGLLKFPLASTGERFGVIHKFYPFINKDLEHVRLGAASNPRVSLSVWIYLLRWCSSDLCGILHHVDFNNTFGTPLILLTDKGHIVFQVRLTSGVDQAFKSYTALPMRTWHRLDCYIEGSKVQLEVSSVGNKRIKRYSFHFHSAIHFNDTDGYFVIGGDKNMPGISGYFGPIRYHRMEAKKVMNPLYPDWTVTQLDETHRTCEDTRTAVAAFLHALKENEKVTNSRTCQSFYSEMRIRMGSPTCRSAAWSRKAQELYRPLLEVLHAAGPKFLSRLSGLGVRQGTLRLGERVFELVLRRLNRGDPPDFGRVPDLLPLLRLSSCLRHHRAAYLLAVIHLAGLGTPTDTLQGHVYSLMAAQGDERLALMHLGYKHMQGIDGFPKDPRMAYSYYANLGKQTCADRWTVQTTKQYPPEYVLLND</sequence>
<dbReference type="InterPro" id="IPR042756">
    <property type="entry name" value="Sel-1L3"/>
</dbReference>
<evidence type="ECO:0000313" key="3">
    <source>
        <dbReference type="Proteomes" id="UP001044222"/>
    </source>
</evidence>
<keyword evidence="3" id="KW-1185">Reference proteome</keyword>
<keyword evidence="1" id="KW-0732">Signal</keyword>
<dbReference type="SUPFAM" id="SSF49899">
    <property type="entry name" value="Concanavalin A-like lectins/glucanases"/>
    <property type="match status" value="1"/>
</dbReference>
<gene>
    <name evidence="2" type="ORF">ANANG_G00074930</name>
</gene>
<comment type="caution">
    <text evidence="2">The sequence shown here is derived from an EMBL/GenBank/DDBJ whole genome shotgun (WGS) entry which is preliminary data.</text>
</comment>
<dbReference type="SUPFAM" id="SSF81901">
    <property type="entry name" value="HCP-like"/>
    <property type="match status" value="1"/>
</dbReference>
<accession>A0A9D3MKS2</accession>
<evidence type="ECO:0000256" key="1">
    <source>
        <dbReference type="SAM" id="SignalP"/>
    </source>
</evidence>
<dbReference type="InterPro" id="IPR013320">
    <property type="entry name" value="ConA-like_dom_sf"/>
</dbReference>
<protein>
    <submittedName>
        <fullName evidence="2">Uncharacterized protein</fullName>
    </submittedName>
</protein>
<organism evidence="2 3">
    <name type="scientific">Anguilla anguilla</name>
    <name type="common">European freshwater eel</name>
    <name type="synonym">Muraena anguilla</name>
    <dbReference type="NCBI Taxonomy" id="7936"/>
    <lineage>
        <taxon>Eukaryota</taxon>
        <taxon>Metazoa</taxon>
        <taxon>Chordata</taxon>
        <taxon>Craniata</taxon>
        <taxon>Vertebrata</taxon>
        <taxon>Euteleostomi</taxon>
        <taxon>Actinopterygii</taxon>
        <taxon>Neopterygii</taxon>
        <taxon>Teleostei</taxon>
        <taxon>Anguilliformes</taxon>
        <taxon>Anguillidae</taxon>
        <taxon>Anguilla</taxon>
    </lineage>
</organism>
<dbReference type="InterPro" id="IPR011990">
    <property type="entry name" value="TPR-like_helical_dom_sf"/>
</dbReference>
<dbReference type="InterPro" id="IPR006597">
    <property type="entry name" value="Sel1-like"/>
</dbReference>
<evidence type="ECO:0000313" key="2">
    <source>
        <dbReference type="EMBL" id="KAG5849741.1"/>
    </source>
</evidence>
<dbReference type="Gene3D" id="1.25.40.10">
    <property type="entry name" value="Tetratricopeptide repeat domain"/>
    <property type="match status" value="1"/>
</dbReference>
<dbReference type="SMART" id="SM00671">
    <property type="entry name" value="SEL1"/>
    <property type="match status" value="2"/>
</dbReference>
<dbReference type="AlphaFoldDB" id="A0A9D3MKS2"/>
<reference evidence="2" key="1">
    <citation type="submission" date="2021-01" db="EMBL/GenBank/DDBJ databases">
        <title>A chromosome-scale assembly of European eel, Anguilla anguilla.</title>
        <authorList>
            <person name="Henkel C."/>
            <person name="Jong-Raadsen S.A."/>
            <person name="Dufour S."/>
            <person name="Weltzien F.-A."/>
            <person name="Palstra A.P."/>
            <person name="Pelster B."/>
            <person name="Spaink H.P."/>
            <person name="Van Den Thillart G.E."/>
            <person name="Jansen H."/>
            <person name="Zahm M."/>
            <person name="Klopp C."/>
            <person name="Cedric C."/>
            <person name="Louis A."/>
            <person name="Berthelot C."/>
            <person name="Parey E."/>
            <person name="Roest Crollius H."/>
            <person name="Montfort J."/>
            <person name="Robinson-Rechavi M."/>
            <person name="Bucao C."/>
            <person name="Bouchez O."/>
            <person name="Gislard M."/>
            <person name="Lluch J."/>
            <person name="Milhes M."/>
            <person name="Lampietro C."/>
            <person name="Lopez Roques C."/>
            <person name="Donnadieu C."/>
            <person name="Braasch I."/>
            <person name="Desvignes T."/>
            <person name="Postlethwait J."/>
            <person name="Bobe J."/>
            <person name="Guiguen Y."/>
            <person name="Dirks R."/>
        </authorList>
    </citation>
    <scope>NUCLEOTIDE SEQUENCE</scope>
    <source>
        <strain evidence="2">Tag_6206</strain>
        <tissue evidence="2">Liver</tissue>
    </source>
</reference>
<feature type="signal peptide" evidence="1">
    <location>
        <begin position="1"/>
        <end position="25"/>
    </location>
</feature>
<feature type="chain" id="PRO_5039263839" evidence="1">
    <location>
        <begin position="26"/>
        <end position="630"/>
    </location>
</feature>
<dbReference type="PANTHER" id="PTHR44444:SF1">
    <property type="entry name" value="PROTEIN SEL-1 HOMOLOG 3"/>
    <property type="match status" value="1"/>
</dbReference>
<proteinExistence type="predicted"/>
<dbReference type="Proteomes" id="UP001044222">
    <property type="component" value="Unassembled WGS sequence"/>
</dbReference>
<dbReference type="PANTHER" id="PTHR44444">
    <property type="entry name" value="PROTEIN SEL-1 HOMOLOG 3"/>
    <property type="match status" value="1"/>
</dbReference>
<dbReference type="EMBL" id="JAFIRN010000004">
    <property type="protein sequence ID" value="KAG5849741.1"/>
    <property type="molecule type" value="Genomic_DNA"/>
</dbReference>
<name>A0A9D3MKS2_ANGAN</name>